<dbReference type="SMART" id="SM01208">
    <property type="entry name" value="G5"/>
    <property type="match status" value="1"/>
</dbReference>
<feature type="domain" description="G5" evidence="2">
    <location>
        <begin position="274"/>
        <end position="354"/>
    </location>
</feature>
<sequence length="482" mass="53446">MQAFLKTIFTSRLKVISATSLLLFLITLLGLIVIESPVAYANSESNLLTIYHVYLDDDYIGSVDDQSIIEQHISAKIEAMNDSEHDYTYGYEQEVTFIPERVFSTNLNIDQALATLDQELVIDIQATTIQLGDKILGHFASAEDADQAIFNYKKLYVDEEILNRLADDEAEEQIELELGESIITDVTLSEEVTLFESIVSEADLITVKEAVRLLDKGTLEDMIHNVSSGDTLYSIGERYNLSEQQLLELNDDLDVDGVLQIDQAINVTDYVPLANVIVFEEQRKEETIKAEQKTEETEDLYRGETKVKQTGKDGKKELHLAIEKVNGKVVASEVLSEEIIEEVQHEITLKGTKEIPSRGTGDFAWPAVGGYISSYYGPRWGSHHNGIDIARPSNRDIVASDNGVVETVTSNSGYGNYIVINHNNGYKTLYAHLSSTSVSVGDTVPQGTKIGVMGTTGRSTGIHLHFEVIKDGSKIDPMNVLN</sequence>
<comment type="caution">
    <text evidence="4">The sequence shown here is derived from an EMBL/GenBank/DDBJ whole genome shotgun (WGS) entry which is preliminary data.</text>
</comment>
<dbReference type="PROSITE" id="PS51782">
    <property type="entry name" value="LYSM"/>
    <property type="match status" value="1"/>
</dbReference>
<dbReference type="Pfam" id="PF01476">
    <property type="entry name" value="LysM"/>
    <property type="match status" value="1"/>
</dbReference>
<dbReference type="RefSeq" id="WP_344913108.1">
    <property type="nucleotide sequence ID" value="NZ_BAABDL010000119.1"/>
</dbReference>
<dbReference type="CDD" id="cd00118">
    <property type="entry name" value="LysM"/>
    <property type="match status" value="1"/>
</dbReference>
<dbReference type="SMART" id="SM00257">
    <property type="entry name" value="LysM"/>
    <property type="match status" value="1"/>
</dbReference>
<dbReference type="PANTHER" id="PTHR21666">
    <property type="entry name" value="PEPTIDASE-RELATED"/>
    <property type="match status" value="1"/>
</dbReference>
<dbReference type="InterPro" id="IPR016047">
    <property type="entry name" value="M23ase_b-sheet_dom"/>
</dbReference>
<feature type="domain" description="LysM" evidence="3">
    <location>
        <begin position="222"/>
        <end position="267"/>
    </location>
</feature>
<dbReference type="SUPFAM" id="SSF54106">
    <property type="entry name" value="LysM domain"/>
    <property type="match status" value="1"/>
</dbReference>
<name>A0ABP7VY66_9BACI</name>
<dbReference type="Gene3D" id="2.70.70.10">
    <property type="entry name" value="Glucose Permease (Domain IIA)"/>
    <property type="match status" value="1"/>
</dbReference>
<organism evidence="4 5">
    <name type="scientific">Amphibacillus indicireducens</name>
    <dbReference type="NCBI Taxonomy" id="1076330"/>
    <lineage>
        <taxon>Bacteria</taxon>
        <taxon>Bacillati</taxon>
        <taxon>Bacillota</taxon>
        <taxon>Bacilli</taxon>
        <taxon>Bacillales</taxon>
        <taxon>Bacillaceae</taxon>
        <taxon>Amphibacillus</taxon>
    </lineage>
</organism>
<dbReference type="Pfam" id="PF07501">
    <property type="entry name" value="G5"/>
    <property type="match status" value="1"/>
</dbReference>
<dbReference type="InterPro" id="IPR011055">
    <property type="entry name" value="Dup_hybrid_motif"/>
</dbReference>
<dbReference type="InterPro" id="IPR050570">
    <property type="entry name" value="Cell_wall_metabolism_enzyme"/>
</dbReference>
<evidence type="ECO:0000313" key="4">
    <source>
        <dbReference type="EMBL" id="GAA4076631.1"/>
    </source>
</evidence>
<dbReference type="InterPro" id="IPR018392">
    <property type="entry name" value="LysM"/>
</dbReference>
<gene>
    <name evidence="4" type="ORF">GCM10022410_21820</name>
</gene>
<evidence type="ECO:0000259" key="2">
    <source>
        <dbReference type="PROSITE" id="PS51109"/>
    </source>
</evidence>
<dbReference type="Gene3D" id="2.20.230.10">
    <property type="entry name" value="Resuscitation-promoting factor rpfb"/>
    <property type="match status" value="1"/>
</dbReference>
<dbReference type="Proteomes" id="UP001501734">
    <property type="component" value="Unassembled WGS sequence"/>
</dbReference>
<evidence type="ECO:0000256" key="1">
    <source>
        <dbReference type="ARBA" id="ARBA00022729"/>
    </source>
</evidence>
<dbReference type="InterPro" id="IPR011098">
    <property type="entry name" value="G5_dom"/>
</dbReference>
<keyword evidence="5" id="KW-1185">Reference proteome</keyword>
<dbReference type="InterPro" id="IPR036779">
    <property type="entry name" value="LysM_dom_sf"/>
</dbReference>
<dbReference type="SUPFAM" id="SSF51261">
    <property type="entry name" value="Duplicated hybrid motif"/>
    <property type="match status" value="1"/>
</dbReference>
<dbReference type="PANTHER" id="PTHR21666:SF270">
    <property type="entry name" value="MUREIN HYDROLASE ACTIVATOR ENVC"/>
    <property type="match status" value="1"/>
</dbReference>
<dbReference type="PROSITE" id="PS51109">
    <property type="entry name" value="G5"/>
    <property type="match status" value="1"/>
</dbReference>
<accession>A0ABP7VY66</accession>
<protein>
    <submittedName>
        <fullName evidence="4">M23 family metallopeptidase</fullName>
    </submittedName>
</protein>
<keyword evidence="1" id="KW-0732">Signal</keyword>
<dbReference type="Gene3D" id="3.10.350.10">
    <property type="entry name" value="LysM domain"/>
    <property type="match status" value="1"/>
</dbReference>
<evidence type="ECO:0000259" key="3">
    <source>
        <dbReference type="PROSITE" id="PS51782"/>
    </source>
</evidence>
<proteinExistence type="predicted"/>
<evidence type="ECO:0000313" key="5">
    <source>
        <dbReference type="Proteomes" id="UP001501734"/>
    </source>
</evidence>
<dbReference type="EMBL" id="BAABDL010000119">
    <property type="protein sequence ID" value="GAA4076631.1"/>
    <property type="molecule type" value="Genomic_DNA"/>
</dbReference>
<dbReference type="Pfam" id="PF01551">
    <property type="entry name" value="Peptidase_M23"/>
    <property type="match status" value="1"/>
</dbReference>
<dbReference type="CDD" id="cd12797">
    <property type="entry name" value="M23_peptidase"/>
    <property type="match status" value="1"/>
</dbReference>
<reference evidence="5" key="1">
    <citation type="journal article" date="2019" name="Int. J. Syst. Evol. Microbiol.">
        <title>The Global Catalogue of Microorganisms (GCM) 10K type strain sequencing project: providing services to taxonomists for standard genome sequencing and annotation.</title>
        <authorList>
            <consortium name="The Broad Institute Genomics Platform"/>
            <consortium name="The Broad Institute Genome Sequencing Center for Infectious Disease"/>
            <person name="Wu L."/>
            <person name="Ma J."/>
        </authorList>
    </citation>
    <scope>NUCLEOTIDE SEQUENCE [LARGE SCALE GENOMIC DNA]</scope>
    <source>
        <strain evidence="5">JCM 17250</strain>
    </source>
</reference>